<dbReference type="InterPro" id="IPR050492">
    <property type="entry name" value="Bact_metal-bind_prot9"/>
</dbReference>
<feature type="transmembrane region" description="Helical" evidence="12">
    <location>
        <begin position="175"/>
        <end position="206"/>
    </location>
</feature>
<comment type="similarity">
    <text evidence="3 11">Belongs to the ABC-3 integral membrane protein family.</text>
</comment>
<evidence type="ECO:0000313" key="14">
    <source>
        <dbReference type="Proteomes" id="UP001162834"/>
    </source>
</evidence>
<dbReference type="GO" id="GO:0055085">
    <property type="term" value="P:transmembrane transport"/>
    <property type="evidence" value="ECO:0007669"/>
    <property type="project" value="InterPro"/>
</dbReference>
<dbReference type="GO" id="GO:0007155">
    <property type="term" value="P:cell adhesion"/>
    <property type="evidence" value="ECO:0007669"/>
    <property type="project" value="InterPro"/>
</dbReference>
<keyword evidence="8 12" id="KW-1133">Transmembrane helix</keyword>
<evidence type="ECO:0000256" key="4">
    <source>
        <dbReference type="ARBA" id="ARBA00022448"/>
    </source>
</evidence>
<dbReference type="RefSeq" id="WP_259312477.1">
    <property type="nucleotide sequence ID" value="NZ_CP087164.1"/>
</dbReference>
<comment type="subcellular location">
    <subcellularLocation>
        <location evidence="2">Cell envelope</location>
    </subcellularLocation>
    <subcellularLocation>
        <location evidence="11">Cell membrane</location>
        <topology evidence="11">Multi-pass membrane protein</topology>
    </subcellularLocation>
    <subcellularLocation>
        <location evidence="1">Membrane</location>
        <topology evidence="1">Multi-pass membrane protein</topology>
    </subcellularLocation>
</comment>
<evidence type="ECO:0000256" key="8">
    <source>
        <dbReference type="ARBA" id="ARBA00022989"/>
    </source>
</evidence>
<dbReference type="InterPro" id="IPR001626">
    <property type="entry name" value="ABC_TroCD"/>
</dbReference>
<reference evidence="13" key="1">
    <citation type="journal article" date="2022" name="Int. J. Syst. Evol. Microbiol.">
        <title>Pseudomonas aegrilactucae sp. nov. and Pseudomonas morbosilactucae sp. nov., pathogens causing bacterial rot of lettuce in Japan.</title>
        <authorList>
            <person name="Sawada H."/>
            <person name="Fujikawa T."/>
            <person name="Satou M."/>
        </authorList>
    </citation>
    <scope>NUCLEOTIDE SEQUENCE</scope>
    <source>
        <strain evidence="13">0166_1</strain>
    </source>
</reference>
<accession>A0A9E6Y210</accession>
<keyword evidence="6" id="KW-0479">Metal-binding</keyword>
<feature type="transmembrane region" description="Helical" evidence="12">
    <location>
        <begin position="133"/>
        <end position="154"/>
    </location>
</feature>
<dbReference type="GO" id="GO:0043190">
    <property type="term" value="C:ATP-binding cassette (ABC) transporter complex"/>
    <property type="evidence" value="ECO:0007669"/>
    <property type="project" value="InterPro"/>
</dbReference>
<dbReference type="Pfam" id="PF01297">
    <property type="entry name" value="ZnuA"/>
    <property type="match status" value="1"/>
</dbReference>
<gene>
    <name evidence="13" type="ORF">DSM104329_04884</name>
</gene>
<dbReference type="Pfam" id="PF00950">
    <property type="entry name" value="ABC-3"/>
    <property type="match status" value="1"/>
</dbReference>
<dbReference type="GO" id="GO:0030001">
    <property type="term" value="P:metal ion transport"/>
    <property type="evidence" value="ECO:0007669"/>
    <property type="project" value="InterPro"/>
</dbReference>
<feature type="transmembrane region" description="Helical" evidence="12">
    <location>
        <begin position="57"/>
        <end position="80"/>
    </location>
</feature>
<dbReference type="PRINTS" id="PR00691">
    <property type="entry name" value="ADHESINB"/>
</dbReference>
<dbReference type="SUPFAM" id="SSF53807">
    <property type="entry name" value="Helical backbone' metal receptor"/>
    <property type="match status" value="1"/>
</dbReference>
<evidence type="ECO:0000256" key="3">
    <source>
        <dbReference type="ARBA" id="ARBA00008034"/>
    </source>
</evidence>
<name>A0A9E6Y210_9ACTN</name>
<dbReference type="InterPro" id="IPR006127">
    <property type="entry name" value="ZnuA-like"/>
</dbReference>
<dbReference type="Gene3D" id="3.40.50.1980">
    <property type="entry name" value="Nitrogenase molybdenum iron protein domain"/>
    <property type="match status" value="2"/>
</dbReference>
<dbReference type="KEGG" id="sbae:DSM104329_04884"/>
<keyword evidence="4 10" id="KW-0813">Transport</keyword>
<keyword evidence="9 12" id="KW-0472">Membrane</keyword>
<evidence type="ECO:0000256" key="6">
    <source>
        <dbReference type="ARBA" id="ARBA00022723"/>
    </source>
</evidence>
<dbReference type="Proteomes" id="UP001162834">
    <property type="component" value="Chromosome"/>
</dbReference>
<evidence type="ECO:0000256" key="2">
    <source>
        <dbReference type="ARBA" id="ARBA00004196"/>
    </source>
</evidence>
<dbReference type="Gene3D" id="1.10.3470.10">
    <property type="entry name" value="ABC transporter involved in vitamin B12 uptake, BtuC"/>
    <property type="match status" value="1"/>
</dbReference>
<dbReference type="AlphaFoldDB" id="A0A9E6Y210"/>
<comment type="similarity">
    <text evidence="10">Belongs to the bacterial solute-binding protein 9 family.</text>
</comment>
<evidence type="ECO:0000256" key="5">
    <source>
        <dbReference type="ARBA" id="ARBA00022692"/>
    </source>
</evidence>
<feature type="transmembrane region" description="Helical" evidence="12">
    <location>
        <begin position="92"/>
        <end position="113"/>
    </location>
</feature>
<evidence type="ECO:0000256" key="10">
    <source>
        <dbReference type="RuleBase" id="RU003512"/>
    </source>
</evidence>
<evidence type="ECO:0000256" key="7">
    <source>
        <dbReference type="ARBA" id="ARBA00022729"/>
    </source>
</evidence>
<dbReference type="PRINTS" id="PR00690">
    <property type="entry name" value="ADHESNFAMILY"/>
</dbReference>
<feature type="transmembrane region" description="Helical" evidence="12">
    <location>
        <begin position="17"/>
        <end position="37"/>
    </location>
</feature>
<dbReference type="SUPFAM" id="SSF81345">
    <property type="entry name" value="ABC transporter involved in vitamin B12 uptake, BtuC"/>
    <property type="match status" value="1"/>
</dbReference>
<dbReference type="GO" id="GO:0046872">
    <property type="term" value="F:metal ion binding"/>
    <property type="evidence" value="ECO:0007669"/>
    <property type="project" value="UniProtKB-KW"/>
</dbReference>
<feature type="transmembrane region" description="Helical" evidence="12">
    <location>
        <begin position="245"/>
        <end position="265"/>
    </location>
</feature>
<dbReference type="InterPro" id="IPR006129">
    <property type="entry name" value="AdhesinB"/>
</dbReference>
<keyword evidence="14" id="KW-1185">Reference proteome</keyword>
<evidence type="ECO:0000256" key="12">
    <source>
        <dbReference type="SAM" id="Phobius"/>
    </source>
</evidence>
<dbReference type="PANTHER" id="PTHR42953:SF1">
    <property type="entry name" value="METAL-BINDING PROTEIN HI_0362-RELATED"/>
    <property type="match status" value="1"/>
</dbReference>
<dbReference type="InterPro" id="IPR037294">
    <property type="entry name" value="ABC_BtuC-like"/>
</dbReference>
<dbReference type="InterPro" id="IPR006128">
    <property type="entry name" value="Lipoprotein_PsaA-like"/>
</dbReference>
<keyword evidence="7" id="KW-0732">Signal</keyword>
<dbReference type="EMBL" id="CP087164">
    <property type="protein sequence ID" value="UGS38455.1"/>
    <property type="molecule type" value="Genomic_DNA"/>
</dbReference>
<dbReference type="GO" id="GO:0030313">
    <property type="term" value="C:cell envelope"/>
    <property type="evidence" value="ECO:0007669"/>
    <property type="project" value="UniProtKB-SubCell"/>
</dbReference>
<evidence type="ECO:0000313" key="13">
    <source>
        <dbReference type="EMBL" id="UGS38455.1"/>
    </source>
</evidence>
<protein>
    <submittedName>
        <fullName evidence="13">Uncharacterized protein</fullName>
    </submittedName>
</protein>
<feature type="transmembrane region" description="Helical" evidence="12">
    <location>
        <begin position="271"/>
        <end position="289"/>
    </location>
</feature>
<evidence type="ECO:0000256" key="11">
    <source>
        <dbReference type="RuleBase" id="RU003943"/>
    </source>
</evidence>
<proteinExistence type="inferred from homology"/>
<keyword evidence="5 11" id="KW-0812">Transmembrane</keyword>
<evidence type="ECO:0000256" key="1">
    <source>
        <dbReference type="ARBA" id="ARBA00004141"/>
    </source>
</evidence>
<evidence type="ECO:0000256" key="9">
    <source>
        <dbReference type="ARBA" id="ARBA00023136"/>
    </source>
</evidence>
<dbReference type="PANTHER" id="PTHR42953">
    <property type="entry name" value="HIGH-AFFINITY ZINC UPTAKE SYSTEM PROTEIN ZNUA-RELATED"/>
    <property type="match status" value="1"/>
</dbReference>
<organism evidence="13 14">
    <name type="scientific">Capillimicrobium parvum</name>
    <dbReference type="NCBI Taxonomy" id="2884022"/>
    <lineage>
        <taxon>Bacteria</taxon>
        <taxon>Bacillati</taxon>
        <taxon>Actinomycetota</taxon>
        <taxon>Thermoleophilia</taxon>
        <taxon>Solirubrobacterales</taxon>
        <taxon>Capillimicrobiaceae</taxon>
        <taxon>Capillimicrobium</taxon>
    </lineage>
</organism>
<sequence length="582" mass="59788">MLEPFALPFVQRGLVEILLLALASGLLGTWIVLRGLAFHAHAVGTATFPGLVVADGLGFAATLGALGAAALFTAGVAVVVRRGRDEHGPPTALVLVACLAGGVVLASDVFHSAANVDTLLFGSLLLISWSDVAIAAAAAALVLAATLLLGRQWLAEGFDPSSARALGLRSRLPETVLLALVAITAVAALSAVGALLATALLVVPAVTTRMLCDRLRPWQIATVALAAVEGTAGLWLSVQTDAPPGATIAAISGAVFAAAAVVRVLRVRRAAAFAALAAVAAALVAGGCGSSPDPHRLQVVATTPVVADLARQVGGDAVEVTQLLQPNSDPHEYEPRPSDVVRTAEAKVILVSGFGLDHWIGDVVDQGGADGDVADLSARLPVALGGDDAHDHGDEDHDPHWWHDPRNAIAATREIQAALTRADPAHRAAFARRADAYVTRLRALDAETRRCLDRVPDGQRKLVTDHDALGYFAHRYGLDVVGAVIPSQTTRAQASAGEVAALVRTIRDEGVRAVFPESSVNRKLASAIAEQTRAAVGGTLYGDTLGPEGSSGATYLQAERHNADAIARGMSGGTVRCGGGAA</sequence>